<proteinExistence type="predicted"/>
<dbReference type="EMBL" id="RYZW01000132">
    <property type="protein sequence ID" value="TDZ41591.1"/>
    <property type="molecule type" value="Genomic_DNA"/>
</dbReference>
<organism evidence="2 3">
    <name type="scientific">Colletotrichum trifolii</name>
    <dbReference type="NCBI Taxonomy" id="5466"/>
    <lineage>
        <taxon>Eukaryota</taxon>
        <taxon>Fungi</taxon>
        <taxon>Dikarya</taxon>
        <taxon>Ascomycota</taxon>
        <taxon>Pezizomycotina</taxon>
        <taxon>Sordariomycetes</taxon>
        <taxon>Hypocreomycetidae</taxon>
        <taxon>Glomerellales</taxon>
        <taxon>Glomerellaceae</taxon>
        <taxon>Colletotrichum</taxon>
        <taxon>Colletotrichum orbiculare species complex</taxon>
    </lineage>
</organism>
<accession>A0A4R8QXT9</accession>
<reference evidence="2 3" key="1">
    <citation type="submission" date="2018-12" db="EMBL/GenBank/DDBJ databases">
        <title>Genome sequence and assembly of Colletotrichum trifolii.</title>
        <authorList>
            <person name="Gan P."/>
            <person name="Shirasu K."/>
        </authorList>
    </citation>
    <scope>NUCLEOTIDE SEQUENCE [LARGE SCALE GENOMIC DNA]</scope>
    <source>
        <strain evidence="2 3">543-2</strain>
    </source>
</reference>
<protein>
    <submittedName>
        <fullName evidence="2">Uncharacterized protein</fullName>
    </submittedName>
</protein>
<feature type="compositionally biased region" description="Low complexity" evidence="1">
    <location>
        <begin position="51"/>
        <end position="77"/>
    </location>
</feature>
<comment type="caution">
    <text evidence="2">The sequence shown here is derived from an EMBL/GenBank/DDBJ whole genome shotgun (WGS) entry which is preliminary data.</text>
</comment>
<dbReference type="Proteomes" id="UP000295703">
    <property type="component" value="Unassembled WGS sequence"/>
</dbReference>
<sequence>MRPLQAFIPRLYVYAPLTNLTCQSFRRFSPALTAVGNAAATRTFGLNGRMSTSSESQSPFSSTSASSAAAATSAVTKDSTRNNDQQQQTQPSESHSQHHPTKSTSPAPENTTSNAGPTAATTTADSSQPRPPSTQQPLSLPPLPEAPSTSGNSARAAAAAAAGRGGRSSPQHQQPVTLDLGGQAGGSASTRLDHLGPLVVNQDGTMSRISNWGEMTEIERQNTLRILGRRNQIRLAKLRDGAGEEGEAEKIDSSQQE</sequence>
<dbReference type="PANTHER" id="PTHR39474">
    <property type="entry name" value="UNNAMED PRODUCT"/>
    <property type="match status" value="1"/>
</dbReference>
<keyword evidence="3" id="KW-1185">Reference proteome</keyword>
<gene>
    <name evidence="2" type="ORF">CTRI78_v009496</name>
</gene>
<feature type="compositionally biased region" description="Polar residues" evidence="1">
    <location>
        <begin position="102"/>
        <end position="125"/>
    </location>
</feature>
<dbReference type="STRING" id="5466.A0A4R8QXT9"/>
<dbReference type="PANTHER" id="PTHR39474:SF1">
    <property type="entry name" value="FUNGAL SPECIFIC TRANSCRIPTION FACTOR"/>
    <property type="match status" value="1"/>
</dbReference>
<feature type="compositionally biased region" description="Polar residues" evidence="1">
    <location>
        <begin position="82"/>
        <end position="94"/>
    </location>
</feature>
<feature type="compositionally biased region" description="Low complexity" evidence="1">
    <location>
        <begin position="146"/>
        <end position="162"/>
    </location>
</feature>
<feature type="compositionally biased region" description="Pro residues" evidence="1">
    <location>
        <begin position="129"/>
        <end position="145"/>
    </location>
</feature>
<feature type="region of interest" description="Disordered" evidence="1">
    <location>
        <begin position="49"/>
        <end position="191"/>
    </location>
</feature>
<dbReference type="AlphaFoldDB" id="A0A4R8QXT9"/>
<name>A0A4R8QXT9_COLTR</name>
<evidence type="ECO:0000256" key="1">
    <source>
        <dbReference type="SAM" id="MobiDB-lite"/>
    </source>
</evidence>
<evidence type="ECO:0000313" key="3">
    <source>
        <dbReference type="Proteomes" id="UP000295703"/>
    </source>
</evidence>
<evidence type="ECO:0000313" key="2">
    <source>
        <dbReference type="EMBL" id="TDZ41591.1"/>
    </source>
</evidence>